<accession>A0AAE0CZG9</accession>
<gene>
    <name evidence="1" type="ORF">CKAH01_09090</name>
</gene>
<proteinExistence type="predicted"/>
<dbReference type="EMBL" id="VYYT01000599">
    <property type="protein sequence ID" value="KAK2731214.1"/>
    <property type="molecule type" value="Genomic_DNA"/>
</dbReference>
<reference evidence="1" key="1">
    <citation type="submission" date="2023-02" db="EMBL/GenBank/DDBJ databases">
        <title>Colletotrichum kahawae CIFC_Que2 genome sequencing and assembly.</title>
        <authorList>
            <person name="Baroncelli R."/>
        </authorList>
    </citation>
    <scope>NUCLEOTIDE SEQUENCE</scope>
    <source>
        <strain evidence="1">CIFC_Que2</strain>
    </source>
</reference>
<evidence type="ECO:0000313" key="2">
    <source>
        <dbReference type="Proteomes" id="UP001281614"/>
    </source>
</evidence>
<protein>
    <submittedName>
        <fullName evidence="1">Uncharacterized protein</fullName>
    </submittedName>
</protein>
<sequence>MTSNVSKETPRRKQQCVTACTSTLSPISWPVTALLLSVRDQHRPQVISIIFKSGSCRWQCVTASRQAVKWSTACLSGLSAIVRNPTCTAHHEFASAVDSVTNSDVAAQ</sequence>
<evidence type="ECO:0000313" key="1">
    <source>
        <dbReference type="EMBL" id="KAK2731214.1"/>
    </source>
</evidence>
<name>A0AAE0CZG9_COLKA</name>
<organism evidence="1 2">
    <name type="scientific">Colletotrichum kahawae</name>
    <name type="common">Coffee berry disease fungus</name>
    <dbReference type="NCBI Taxonomy" id="34407"/>
    <lineage>
        <taxon>Eukaryota</taxon>
        <taxon>Fungi</taxon>
        <taxon>Dikarya</taxon>
        <taxon>Ascomycota</taxon>
        <taxon>Pezizomycotina</taxon>
        <taxon>Sordariomycetes</taxon>
        <taxon>Hypocreomycetidae</taxon>
        <taxon>Glomerellales</taxon>
        <taxon>Glomerellaceae</taxon>
        <taxon>Colletotrichum</taxon>
        <taxon>Colletotrichum gloeosporioides species complex</taxon>
    </lineage>
</organism>
<dbReference type="AlphaFoldDB" id="A0AAE0CZG9"/>
<dbReference type="Proteomes" id="UP001281614">
    <property type="component" value="Unassembled WGS sequence"/>
</dbReference>
<keyword evidence="2" id="KW-1185">Reference proteome</keyword>
<comment type="caution">
    <text evidence="1">The sequence shown here is derived from an EMBL/GenBank/DDBJ whole genome shotgun (WGS) entry which is preliminary data.</text>
</comment>